<dbReference type="EMBL" id="AF303741">
    <property type="protein sequence ID" value="AAK82214.1"/>
    <property type="molecule type" value="Genomic_DNA"/>
</dbReference>
<dbReference type="KEGG" id="vg:1733089"/>
<accession>Q91FH1</accession>
<evidence type="ECO:0000313" key="2">
    <source>
        <dbReference type="Proteomes" id="UP000001359"/>
    </source>
</evidence>
<keyword evidence="2" id="KW-1185">Reference proteome</keyword>
<organismHost>
    <name type="scientific">Chilo suppressalis</name>
    <name type="common">Asiatic rice borer moth</name>
    <dbReference type="NCBI Taxonomy" id="168631"/>
</organismHost>
<organismHost>
    <name type="scientific">Acheta domesticus</name>
    <name type="common">House cricket</name>
    <dbReference type="NCBI Taxonomy" id="6997"/>
</organismHost>
<organismHost>
    <name type="scientific">Spodoptera frugiperda</name>
    <name type="common">Fall armyworm</name>
    <dbReference type="NCBI Taxonomy" id="7108"/>
</organismHost>
<organism evidence="1 2">
    <name type="scientific">Invertebrate iridescent virus 6</name>
    <name type="common">IIV-6</name>
    <name type="synonym">Chilo iridescent virus</name>
    <dbReference type="NCBI Taxonomy" id="176652"/>
    <lineage>
        <taxon>Viruses</taxon>
        <taxon>Varidnaviria</taxon>
        <taxon>Bamfordvirae</taxon>
        <taxon>Nucleocytoviricota</taxon>
        <taxon>Megaviricetes</taxon>
        <taxon>Pimascovirales</taxon>
        <taxon>Pimascovirales incertae sedis</taxon>
        <taxon>Iridoviridae</taxon>
        <taxon>Betairidovirinae</taxon>
        <taxon>Iridovirus</taxon>
        <taxon>Iridovirus chilo1</taxon>
    </lineage>
</organism>
<reference evidence="1 2" key="12">
    <citation type="journal article" date="1997" name="Virus Genes">
        <title>The DNA sequence of Chilo iridescent virus between the genome coordinates 0.101 and 0.391; similarities in coding strategy between insect and vertebrate iridoviruses.</title>
        <authorList>
            <person name="Bahr U."/>
            <person name="Tidona C.A."/>
            <person name="Darai G."/>
        </authorList>
    </citation>
    <scope>NUCLEOTIDE SEQUENCE [LARGE SCALE GENOMIC DNA]</scope>
</reference>
<dbReference type="Proteomes" id="UP000001359">
    <property type="component" value="Segment"/>
</dbReference>
<reference evidence="1 2" key="8">
    <citation type="journal article" date="1994" name="Intervirology">
        <title>Identification of the primary structure and the coding capacity of the genome of insect iridescent virus type 6 between the genome coordinates 0.310 and 0.347 (7990 bp).</title>
        <authorList>
            <person name="Sonntag K.C."/>
            <person name="Schnitzler P."/>
            <person name="Janssen W."/>
            <person name="Darai G."/>
        </authorList>
    </citation>
    <scope>NUCLEOTIDE SEQUENCE [LARGE SCALE GENOMIC DNA]</scope>
</reference>
<reference evidence="1 2" key="10">
    <citation type="journal article" date="1994" name="Nucleic Acids Res.">
        <title>Identification of genes encoding zinc finger proteins, non-histone chromosomal HMG protein homologue, and a putative GTP phosphohydrolase in the genome of Chilo iridescent virus.</title>
        <authorList>
            <person name="Schnitzler P."/>
            <person name="Hug M."/>
            <person name="Handermann M."/>
            <person name="Janssen W."/>
            <person name="Koonin E.V."/>
            <person name="Delius H."/>
            <person name="Darai C."/>
        </authorList>
    </citation>
    <scope>NUCLEOTIDE SEQUENCE [LARGE SCALE GENOMIC DNA]</scope>
</reference>
<organismHost>
    <name type="scientific">Gryllus campestris</name>
    <dbReference type="NCBI Taxonomy" id="58607"/>
</organismHost>
<evidence type="ECO:0000313" key="1">
    <source>
        <dbReference type="EMBL" id="AAK82214.1"/>
    </source>
</evidence>
<reference evidence="1 2" key="15">
    <citation type="journal article" date="2001" name="Virology">
        <title>Analysis of the first complete DNA sequence of an invertebrate iridovirus: coding strategy of the genome of Chilo iridescent virus.</title>
        <authorList>
            <person name="Jakob N.J."/>
            <person name="Muller K."/>
            <person name="Bahr U."/>
            <person name="Darai G."/>
        </authorList>
    </citation>
    <scope>NUCLEOTIDE SEQUENCE [LARGE SCALE GENOMIC DNA]</scope>
</reference>
<proteinExistence type="predicted"/>
<sequence>MSEALKLIRSDLKTLTPDLRQPGYTNINIIIFIYDVLVYH</sequence>
<reference evidence="1 2" key="6">
    <citation type="journal article" date="1992" name="Virus Genes">
        <title>Characterization of the third origin of DNA replication of the genome of insect iridescent virus type 6.</title>
        <authorList>
            <person name="Sonntag K.C."/>
            <person name="Darai G."/>
        </authorList>
    </citation>
    <scope>NUCLEOTIDE SEQUENCE [LARGE SCALE GENOMIC DNA]</scope>
</reference>
<reference evidence="1 2" key="2">
    <citation type="journal article" date="1986" name="Med. Microbiol. Immunol.">
        <title>Insect iridescent virus type 6 induced toxic degenerative hepatitis in mice.</title>
        <authorList>
            <person name="Lorbacher de Ruiz H."/>
            <person name="Gelderblom H."/>
            <person name="Hofmann W."/>
            <person name="Darai G."/>
        </authorList>
    </citation>
    <scope>NUCLEOTIDE SEQUENCE [LARGE SCALE GENOMIC DNA]</scope>
</reference>
<name>Q91FH1_IIV6</name>
<reference evidence="1 2" key="11">
    <citation type="journal article" date="1994" name="Virus Genes">
        <title>Chilo iridescent virus encodes a putative helicase belonging to a distinct family within the "DEAD/H" superfamily: implications for the evolution of large DNA viruses.</title>
        <authorList>
            <person name="Sonntag K.C."/>
            <person name="Schnitzler P."/>
            <person name="Koonin E.V."/>
            <person name="Darai G."/>
        </authorList>
    </citation>
    <scope>NUCLEOTIDE SEQUENCE [LARGE SCALE GENOMIC DNA]</scope>
</reference>
<dbReference type="RefSeq" id="NP_149816.1">
    <property type="nucleotide sequence ID" value="NC_003038.1"/>
</dbReference>
<reference evidence="1 2" key="3">
    <citation type="journal article" date="1987" name="Virology">
        <title>Molecular cloning and physical mapping of the genome of insect iridescent virus type 6: further evidence for circular permutation of the viral genome.</title>
        <authorList>
            <person name="Schnitzler P."/>
            <person name="Soltau J.B."/>
            <person name="Fischer M."/>
            <person name="Reisner H."/>
            <person name="Scholz J."/>
            <person name="Delius H."/>
            <person name="Darai G."/>
        </authorList>
    </citation>
    <scope>NUCLEOTIDE SEQUENCE [LARGE SCALE GENOMIC DNA]</scope>
</reference>
<dbReference type="GeneID" id="1733089"/>
<reference evidence="1 2" key="4">
    <citation type="journal article" date="1988" name="Virology">
        <title>Identification and characterization of the repetitive DNA element in the genome of insect iridescent virus type 6.</title>
        <authorList>
            <person name="Fischer M."/>
            <person name="Schnitzler P."/>
            <person name="Delius H."/>
            <person name="Darai G."/>
        </authorList>
    </citation>
    <scope>NUCLEOTIDE SEQUENCE [LARGE SCALE GENOMIC DNA]</scope>
</reference>
<reference evidence="1 2" key="1">
    <citation type="journal article" date="1984" name="J. Virol.">
        <title>DNA analysis of insect iridescent virus 6: evidence for circular permutation and terminal redundancy.</title>
        <authorList>
            <person name="Delius H."/>
            <person name="Darai G."/>
            <person name="Fluegel R.M."/>
        </authorList>
    </citation>
    <scope>NUCLEOTIDE SEQUENCE [LARGE SCALE GENOMIC DNA]</scope>
</reference>
<organismHost>
    <name type="scientific">Gryllus bimaculatus</name>
    <name type="common">Two-spotted cricket</name>
    <dbReference type="NCBI Taxonomy" id="6999"/>
</organismHost>
<reference evidence="1 2" key="9">
    <citation type="journal article" date="1994" name="J. Gen. Virol.">
        <title>Insect iridescent virus type 6 encodes a polypeptide related to the largest subunit of eukaryotic RNA polymerase II.</title>
        <authorList>
            <person name="Schnitzler P."/>
            <person name="Sonntag K.C."/>
            <person name="Muller M."/>
            <person name="Janssen W."/>
            <person name="Bugert J.J."/>
            <person name="Koonin E.V."/>
            <person name="Darai G."/>
        </authorList>
    </citation>
    <scope>NUCLEOTIDE SEQUENCE [LARGE SCALE GENOMIC DNA]</scope>
</reference>
<reference evidence="1 2" key="14">
    <citation type="journal article" date="1999" name="Virus Genes">
        <title>Identification of a gene cluster within the genome of Chilo iridescent virus encoding enzymes involved in viral DNA replication and processing.</title>
        <authorList>
            <person name="Muller K."/>
            <person name="Tidona C.A."/>
            <person name="Darai G."/>
        </authorList>
    </citation>
    <scope>NUCLEOTIDE SEQUENCE [LARGE SCALE GENOMIC DNA]</scope>
</reference>
<protein>
    <submittedName>
        <fullName evidence="1">353L</fullName>
    </submittedName>
</protein>
<reference evidence="1 2" key="5">
    <citation type="journal article" date="1992" name="Virus Genes">
        <title>Identification and mapping of origins of DNA replication within the DNA sequences of the genome of insect iridescent virus type 6.</title>
        <authorList>
            <person name="Handermann M."/>
            <person name="Schnitzler P."/>
            <person name="Rosen-Wolff A."/>
            <person name="Raab K."/>
            <person name="Sonntag K.C."/>
            <person name="Darai G."/>
        </authorList>
    </citation>
    <scope>NUCLEOTIDE SEQUENCE [LARGE SCALE GENOMIC DNA]</scope>
</reference>
<reference evidence="1 2" key="7">
    <citation type="journal article" date="1993" name="J. Gen. Virol.">
        <title>Identification of the gene encoding the major capsid protein of insect iridescent virus type 6 by polymerase chain reaction.</title>
        <authorList>
            <person name="Stohwasser R."/>
            <person name="Raab K."/>
            <person name="Schnitzler P."/>
            <person name="Janssen W."/>
            <person name="Darai G."/>
        </authorList>
    </citation>
    <scope>NUCLEOTIDE SEQUENCE [LARGE SCALE GENOMIC DNA]</scope>
</reference>
<reference evidence="1 2" key="13">
    <citation type="journal article" date="1998" name="Virus Genes">
        <title>Identification of a thymidylate synthase gene within the genome of Chilo iridescent virus.</title>
        <authorList>
            <person name="Muller K."/>
            <person name="Tidona C.A."/>
            <person name="Bahr U."/>
            <person name="Darai G."/>
        </authorList>
    </citation>
    <scope>NUCLEOTIDE SEQUENCE [LARGE SCALE GENOMIC DNA]</scope>
</reference>